<protein>
    <recommendedName>
        <fullName evidence="5">Helicase C-terminal domain-containing protein</fullName>
    </recommendedName>
</protein>
<dbReference type="GO" id="GO:0005524">
    <property type="term" value="F:ATP binding"/>
    <property type="evidence" value="ECO:0007669"/>
    <property type="project" value="UniProtKB-KW"/>
</dbReference>
<dbReference type="PROSITE" id="PS51194">
    <property type="entry name" value="HELICASE_CTER"/>
    <property type="match status" value="1"/>
</dbReference>
<keyword evidence="1" id="KW-0547">Nucleotide-binding</keyword>
<sequence length="721" mass="80525">MIKTEATAVGAALELLAPRFPDLCATSSGLRVRLALSESLDVQLSFPDLSVVKEVECINFEEGCPRCKFQGLLRGLAVLQQHDDVDISGIYVVNGERNYSTLQLQVQVRDAAKVDEFEFVQCHLEPMADSGETARAKRLNARQSSCHVVGCRLHRWKRARTRVSLAPTLKQEFVKDEEEATKQESSVTIEAPTRSAPSSLEHQEQVVRTQTRRFNLPNLFHSLMARTEDDSMCMWGEHVPNLELTLYEHQRRGISWMLQREQPELWDTVLPHPFSAPGVELDIELEPIGIPFVRNEVVGYLRLQHLLRRIMIRHTKESIRDKLPHPVRHTAIIAPTPSEYKLYNGIAASVRANLVLAIIDPDTPGNAHPDSLLNPKNRKAAMKVETNLVLASTGGFYGEWTVDVTEQGSVVQRLRASGVAIVFSQFRECIWRTRVALKQQDIVTADFIALISAKERIEYLAEFRSDPDVNVLLLSNLGSHGLDLSFVTHIFLLEEIYDKSVEQQVISRAHRMGANQSVVVEQLWMKGSVECESMQGVSQDEFEGTTSTESRQQQPTRGEVQEASSADKSSFQQVRVNFVLSNLRVLGEDVVAKDGEVCFSVQDEVTAIIRQGVHVISEEGGVTTVSTMPVPPPPQLEPPAALPSAHDSPEIIEINDSSPSDIEYDYGSDAIESDEEDKRARMSGLRDNTCGVKVEDASSRLSSTHEKQVYIEISGEETESE</sequence>
<dbReference type="OrthoDB" id="128359at2759"/>
<dbReference type="GO" id="GO:0008094">
    <property type="term" value="F:ATP-dependent activity, acting on DNA"/>
    <property type="evidence" value="ECO:0007669"/>
    <property type="project" value="TreeGrafter"/>
</dbReference>
<evidence type="ECO:0000256" key="1">
    <source>
        <dbReference type="ARBA" id="ARBA00022741"/>
    </source>
</evidence>
<dbReference type="PANTHER" id="PTHR45626:SF14">
    <property type="entry name" value="ATP-DEPENDENT DNA HELICASE (EUROFUNG)"/>
    <property type="match status" value="1"/>
</dbReference>
<gene>
    <name evidence="6" type="ORF">PHYBOEH_009286</name>
</gene>
<feature type="region of interest" description="Disordered" evidence="4">
    <location>
        <begin position="695"/>
        <end position="721"/>
    </location>
</feature>
<dbReference type="CDD" id="cd18793">
    <property type="entry name" value="SF2_C_SNF"/>
    <property type="match status" value="1"/>
</dbReference>
<feature type="domain" description="Helicase C-terminal" evidence="5">
    <location>
        <begin position="409"/>
        <end position="550"/>
    </location>
</feature>
<evidence type="ECO:0000313" key="7">
    <source>
        <dbReference type="Proteomes" id="UP000693981"/>
    </source>
</evidence>
<feature type="region of interest" description="Disordered" evidence="4">
    <location>
        <begin position="176"/>
        <end position="202"/>
    </location>
</feature>
<keyword evidence="3" id="KW-0067">ATP-binding</keyword>
<comment type="caution">
    <text evidence="6">The sequence shown here is derived from an EMBL/GenBank/DDBJ whole genome shotgun (WGS) entry which is preliminary data.</text>
</comment>
<evidence type="ECO:0000256" key="3">
    <source>
        <dbReference type="ARBA" id="ARBA00022840"/>
    </source>
</evidence>
<dbReference type="AlphaFoldDB" id="A0A8T1WZB3"/>
<dbReference type="GO" id="GO:0006281">
    <property type="term" value="P:DNA repair"/>
    <property type="evidence" value="ECO:0007669"/>
    <property type="project" value="TreeGrafter"/>
</dbReference>
<dbReference type="GO" id="GO:0016787">
    <property type="term" value="F:hydrolase activity"/>
    <property type="evidence" value="ECO:0007669"/>
    <property type="project" value="UniProtKB-KW"/>
</dbReference>
<evidence type="ECO:0000313" key="6">
    <source>
        <dbReference type="EMBL" id="KAG7399247.1"/>
    </source>
</evidence>
<dbReference type="InterPro" id="IPR050628">
    <property type="entry name" value="SNF2_RAD54_helicase_TF"/>
</dbReference>
<evidence type="ECO:0000256" key="2">
    <source>
        <dbReference type="ARBA" id="ARBA00022801"/>
    </source>
</evidence>
<dbReference type="PANTHER" id="PTHR45626">
    <property type="entry name" value="TRANSCRIPTION TERMINATION FACTOR 2-RELATED"/>
    <property type="match status" value="1"/>
</dbReference>
<name>A0A8T1WZB3_9STRA</name>
<dbReference type="Proteomes" id="UP000693981">
    <property type="component" value="Unassembled WGS sequence"/>
</dbReference>
<dbReference type="InterPro" id="IPR001650">
    <property type="entry name" value="Helicase_C-like"/>
</dbReference>
<keyword evidence="7" id="KW-1185">Reference proteome</keyword>
<evidence type="ECO:0000256" key="4">
    <source>
        <dbReference type="SAM" id="MobiDB-lite"/>
    </source>
</evidence>
<dbReference type="InterPro" id="IPR049730">
    <property type="entry name" value="SNF2/RAD54-like_C"/>
</dbReference>
<dbReference type="EMBL" id="JAGDFL010000058">
    <property type="protein sequence ID" value="KAG7399247.1"/>
    <property type="molecule type" value="Genomic_DNA"/>
</dbReference>
<evidence type="ECO:0000259" key="5">
    <source>
        <dbReference type="PROSITE" id="PS51194"/>
    </source>
</evidence>
<keyword evidence="2" id="KW-0378">Hydrolase</keyword>
<feature type="region of interest" description="Disordered" evidence="4">
    <location>
        <begin position="535"/>
        <end position="566"/>
    </location>
</feature>
<accession>A0A8T1WZB3</accession>
<feature type="compositionally biased region" description="Basic and acidic residues" evidence="4">
    <location>
        <begin position="695"/>
        <end position="709"/>
    </location>
</feature>
<reference evidence="6" key="1">
    <citation type="submission" date="2021-02" db="EMBL/GenBank/DDBJ databases">
        <authorList>
            <person name="Palmer J.M."/>
        </authorList>
    </citation>
    <scope>NUCLEOTIDE SEQUENCE</scope>
    <source>
        <strain evidence="6">SCRP23</strain>
    </source>
</reference>
<feature type="compositionally biased region" description="Polar residues" evidence="4">
    <location>
        <begin position="544"/>
        <end position="566"/>
    </location>
</feature>
<organism evidence="6 7">
    <name type="scientific">Phytophthora boehmeriae</name>
    <dbReference type="NCBI Taxonomy" id="109152"/>
    <lineage>
        <taxon>Eukaryota</taxon>
        <taxon>Sar</taxon>
        <taxon>Stramenopiles</taxon>
        <taxon>Oomycota</taxon>
        <taxon>Peronosporomycetes</taxon>
        <taxon>Peronosporales</taxon>
        <taxon>Peronosporaceae</taxon>
        <taxon>Phytophthora</taxon>
    </lineage>
</organism>
<dbReference type="GO" id="GO:0005634">
    <property type="term" value="C:nucleus"/>
    <property type="evidence" value="ECO:0007669"/>
    <property type="project" value="TreeGrafter"/>
</dbReference>
<proteinExistence type="predicted"/>
<dbReference type="Pfam" id="PF00271">
    <property type="entry name" value="Helicase_C"/>
    <property type="match status" value="1"/>
</dbReference>